<sequence>MSDVTGVILASGSKTRRAMFAAAGAAVEAVRPPVDEEALKDSLIAEGASPREIADALAELKAVAVSARHPGALVIGGDQVLVLGDRIISKARDRADATAKLKALSGNRHELLSAAVVALDGQPIWRHVDKARLDMRPLSDAFIEDYLDRMGDVAFESAGAYQLEGLGAQLFTRVEGDYFTILGLPLLPLLDLLRRYGQVPL</sequence>
<dbReference type="EMBL" id="CP116805">
    <property type="protein sequence ID" value="WCL54595.1"/>
    <property type="molecule type" value="Genomic_DNA"/>
</dbReference>
<comment type="catalytic activity">
    <reaction evidence="4">
        <text>a ribonucleoside 5'-triphosphate + H2O = a ribonucleoside 5'-phosphate + diphosphate + H(+)</text>
        <dbReference type="Rhea" id="RHEA:23996"/>
        <dbReference type="ChEBI" id="CHEBI:15377"/>
        <dbReference type="ChEBI" id="CHEBI:15378"/>
        <dbReference type="ChEBI" id="CHEBI:33019"/>
        <dbReference type="ChEBI" id="CHEBI:58043"/>
        <dbReference type="ChEBI" id="CHEBI:61557"/>
        <dbReference type="EC" id="3.6.1.9"/>
    </reaction>
</comment>
<dbReference type="HAMAP" id="MF_00528">
    <property type="entry name" value="Maf"/>
    <property type="match status" value="1"/>
</dbReference>
<dbReference type="Gene3D" id="3.90.950.10">
    <property type="match status" value="1"/>
</dbReference>
<reference evidence="5" key="1">
    <citation type="submission" date="2023-01" db="EMBL/GenBank/DDBJ databases">
        <title>The genome sequence of Kordiimonadaceae bacterium 6D33.</title>
        <authorList>
            <person name="Liu Y."/>
        </authorList>
    </citation>
    <scope>NUCLEOTIDE SEQUENCE</scope>
    <source>
        <strain evidence="5">6D33</strain>
    </source>
</reference>
<protein>
    <recommendedName>
        <fullName evidence="4">Nucleoside triphosphate pyrophosphatase</fullName>
        <ecNumber evidence="4">3.6.1.9</ecNumber>
    </recommendedName>
    <alternativeName>
        <fullName evidence="4">Nucleotide pyrophosphatase</fullName>
        <shortName evidence="4">Nucleotide PPase</shortName>
    </alternativeName>
</protein>
<dbReference type="GO" id="GO:0005737">
    <property type="term" value="C:cytoplasm"/>
    <property type="evidence" value="ECO:0007669"/>
    <property type="project" value="UniProtKB-SubCell"/>
</dbReference>
<dbReference type="InterPro" id="IPR003697">
    <property type="entry name" value="Maf-like"/>
</dbReference>
<dbReference type="PANTHER" id="PTHR43213:SF5">
    <property type="entry name" value="BIFUNCTIONAL DTTP_UTP PYROPHOSPHATASE_METHYLTRANSFERASE PROTEIN-RELATED"/>
    <property type="match status" value="1"/>
</dbReference>
<dbReference type="CDD" id="cd00555">
    <property type="entry name" value="Maf"/>
    <property type="match status" value="1"/>
</dbReference>
<comment type="function">
    <text evidence="4">Nucleoside triphosphate pyrophosphatase. May have a dual role in cell division arrest and in preventing the incorporation of modified nucleotides into cellular nucleic acids.</text>
</comment>
<organism evidence="5 6">
    <name type="scientific">Gimibacter soli</name>
    <dbReference type="NCBI Taxonomy" id="3024400"/>
    <lineage>
        <taxon>Bacteria</taxon>
        <taxon>Pseudomonadati</taxon>
        <taxon>Pseudomonadota</taxon>
        <taxon>Alphaproteobacteria</taxon>
        <taxon>Kordiimonadales</taxon>
        <taxon>Temperatibacteraceae</taxon>
        <taxon>Gimibacter</taxon>
    </lineage>
</organism>
<evidence type="ECO:0000256" key="4">
    <source>
        <dbReference type="HAMAP-Rule" id="MF_00528"/>
    </source>
</evidence>
<dbReference type="SUPFAM" id="SSF52972">
    <property type="entry name" value="ITPase-like"/>
    <property type="match status" value="1"/>
</dbReference>
<dbReference type="AlphaFoldDB" id="A0AAE9XT29"/>
<feature type="active site" description="Proton acceptor" evidence="4">
    <location>
        <position position="78"/>
    </location>
</feature>
<evidence type="ECO:0000313" key="6">
    <source>
        <dbReference type="Proteomes" id="UP001217500"/>
    </source>
</evidence>
<keyword evidence="6" id="KW-1185">Reference proteome</keyword>
<evidence type="ECO:0000256" key="2">
    <source>
        <dbReference type="ARBA" id="ARBA00022801"/>
    </source>
</evidence>
<evidence type="ECO:0000256" key="3">
    <source>
        <dbReference type="ARBA" id="ARBA00023080"/>
    </source>
</evidence>
<keyword evidence="4" id="KW-0963">Cytoplasm</keyword>
<dbReference type="EC" id="3.6.1.9" evidence="4"/>
<name>A0AAE9XT29_9PROT</name>
<dbReference type="InterPro" id="IPR029001">
    <property type="entry name" value="ITPase-like_fam"/>
</dbReference>
<dbReference type="RefSeq" id="WP_289504314.1">
    <property type="nucleotide sequence ID" value="NZ_CP116805.1"/>
</dbReference>
<comment type="subcellular location">
    <subcellularLocation>
        <location evidence="4">Cytoplasm</location>
    </subcellularLocation>
</comment>
<comment type="caution">
    <text evidence="4">Lacks conserved residue(s) required for the propagation of feature annotation.</text>
</comment>
<proteinExistence type="inferred from homology"/>
<keyword evidence="3 4" id="KW-0546">Nucleotide metabolism</keyword>
<comment type="catalytic activity">
    <reaction evidence="4">
        <text>a 2'-deoxyribonucleoside 5'-triphosphate + H2O = a 2'-deoxyribonucleoside 5'-phosphate + diphosphate + H(+)</text>
        <dbReference type="Rhea" id="RHEA:44644"/>
        <dbReference type="ChEBI" id="CHEBI:15377"/>
        <dbReference type="ChEBI" id="CHEBI:15378"/>
        <dbReference type="ChEBI" id="CHEBI:33019"/>
        <dbReference type="ChEBI" id="CHEBI:61560"/>
        <dbReference type="ChEBI" id="CHEBI:65317"/>
        <dbReference type="EC" id="3.6.1.9"/>
    </reaction>
</comment>
<gene>
    <name evidence="5" type="ORF">PH603_02335</name>
</gene>
<dbReference type="PANTHER" id="PTHR43213">
    <property type="entry name" value="BIFUNCTIONAL DTTP/UTP PYROPHOSPHATASE/METHYLTRANSFERASE PROTEIN-RELATED"/>
    <property type="match status" value="1"/>
</dbReference>
<dbReference type="KEGG" id="gso:PH603_02335"/>
<accession>A0AAE9XT29</accession>
<comment type="similarity">
    <text evidence="4">Belongs to the Maf family.</text>
</comment>
<evidence type="ECO:0000313" key="5">
    <source>
        <dbReference type="EMBL" id="WCL54595.1"/>
    </source>
</evidence>
<comment type="cofactor">
    <cofactor evidence="1 4">
        <name>a divalent metal cation</name>
        <dbReference type="ChEBI" id="CHEBI:60240"/>
    </cofactor>
</comment>
<evidence type="ECO:0000256" key="1">
    <source>
        <dbReference type="ARBA" id="ARBA00001968"/>
    </source>
</evidence>
<dbReference type="Pfam" id="PF02545">
    <property type="entry name" value="Maf"/>
    <property type="match status" value="1"/>
</dbReference>
<dbReference type="PIRSF" id="PIRSF006305">
    <property type="entry name" value="Maf"/>
    <property type="match status" value="1"/>
</dbReference>
<dbReference type="GO" id="GO:0009117">
    <property type="term" value="P:nucleotide metabolic process"/>
    <property type="evidence" value="ECO:0007669"/>
    <property type="project" value="UniProtKB-KW"/>
</dbReference>
<dbReference type="GO" id="GO:0047429">
    <property type="term" value="F:nucleoside triphosphate diphosphatase activity"/>
    <property type="evidence" value="ECO:0007669"/>
    <property type="project" value="UniProtKB-EC"/>
</dbReference>
<dbReference type="Proteomes" id="UP001217500">
    <property type="component" value="Chromosome"/>
</dbReference>
<keyword evidence="2 4" id="KW-0378">Hydrolase</keyword>